<gene>
    <name evidence="1" type="ORF">CL176_04980</name>
</gene>
<dbReference type="Pfam" id="PF08282">
    <property type="entry name" value="Hydrolase_3"/>
    <property type="match status" value="1"/>
</dbReference>
<dbReference type="AlphaFoldDB" id="A0A347WJZ8"/>
<evidence type="ECO:0000313" key="1">
    <source>
        <dbReference type="EMBL" id="AXY25405.1"/>
    </source>
</evidence>
<keyword evidence="2" id="KW-1185">Reference proteome</keyword>
<dbReference type="Proteomes" id="UP000263232">
    <property type="component" value="Chromosome"/>
</dbReference>
<evidence type="ECO:0000313" key="2">
    <source>
        <dbReference type="Proteomes" id="UP000263232"/>
    </source>
</evidence>
<dbReference type="GO" id="GO:0000287">
    <property type="term" value="F:magnesium ion binding"/>
    <property type="evidence" value="ECO:0007669"/>
    <property type="project" value="TreeGrafter"/>
</dbReference>
<dbReference type="PANTHER" id="PTHR10000:SF8">
    <property type="entry name" value="HAD SUPERFAMILY HYDROLASE-LIKE, TYPE 3"/>
    <property type="match status" value="1"/>
</dbReference>
<dbReference type="Gene3D" id="3.40.50.1000">
    <property type="entry name" value="HAD superfamily/HAD-like"/>
    <property type="match status" value="1"/>
</dbReference>
<dbReference type="InterPro" id="IPR000150">
    <property type="entry name" value="Cof"/>
</dbReference>
<dbReference type="GO" id="GO:0005829">
    <property type="term" value="C:cytosol"/>
    <property type="evidence" value="ECO:0007669"/>
    <property type="project" value="TreeGrafter"/>
</dbReference>
<dbReference type="SFLD" id="SFLDG01144">
    <property type="entry name" value="C2.B.4:_PGP_Like"/>
    <property type="match status" value="1"/>
</dbReference>
<proteinExistence type="predicted"/>
<name>A0A347WJZ8_9LACT</name>
<dbReference type="GO" id="GO:0016791">
    <property type="term" value="F:phosphatase activity"/>
    <property type="evidence" value="ECO:0007669"/>
    <property type="project" value="TreeGrafter"/>
</dbReference>
<dbReference type="NCBIfam" id="TIGR00099">
    <property type="entry name" value="Cof-subfamily"/>
    <property type="match status" value="1"/>
</dbReference>
<dbReference type="SUPFAM" id="SSF56784">
    <property type="entry name" value="HAD-like"/>
    <property type="match status" value="1"/>
</dbReference>
<sequence>MIKLIAIDLDGTLLDNEKQISPANMKALYRAQEAGIKVVLCTGRPYLGMKNFIEEIGFTDEDEYIVNFNGGQVRRAVDGEVIASQSLSMTDMQTWYEEATRLDLPINVIDSDWVYEPTAYPEGHPSFYVEKVTTAPSKVVDFADFEADHRFVKFVITVETEHLESQLPHIQAELREKYAVVRSHPFQLEVMPKGVGKGPALEQLGEILGIKTTEMAGIGDEENDRSMLEVVGLPIAMGNATDEIKALAKHVTESNTNDGVAHAIDYILNRSE</sequence>
<protein>
    <submittedName>
        <fullName evidence="1">Hydrolase Cof</fullName>
    </submittedName>
</protein>
<reference evidence="1 2" key="1">
    <citation type="submission" date="2017-09" db="EMBL/GenBank/DDBJ databases">
        <title>Complete genome sequence of Oxytococcus suis strain ZY16052.</title>
        <authorList>
            <person name="Li F."/>
        </authorList>
    </citation>
    <scope>NUCLEOTIDE SEQUENCE [LARGE SCALE GENOMIC DNA]</scope>
    <source>
        <strain evidence="1 2">ZY16052</strain>
    </source>
</reference>
<dbReference type="SFLD" id="SFLDG01140">
    <property type="entry name" value="C2.B:_Phosphomannomutase_and_P"/>
    <property type="match status" value="1"/>
</dbReference>
<dbReference type="KEGG" id="abae:CL176_04980"/>
<dbReference type="RefSeq" id="WP_118990317.1">
    <property type="nucleotide sequence ID" value="NZ_CP023434.1"/>
</dbReference>
<organism evidence="1 2">
    <name type="scientific">Suicoccus acidiformans</name>
    <dbReference type="NCBI Taxonomy" id="2036206"/>
    <lineage>
        <taxon>Bacteria</taxon>
        <taxon>Bacillati</taxon>
        <taxon>Bacillota</taxon>
        <taxon>Bacilli</taxon>
        <taxon>Lactobacillales</taxon>
        <taxon>Aerococcaceae</taxon>
        <taxon>Suicoccus</taxon>
    </lineage>
</organism>
<dbReference type="Gene3D" id="3.30.1240.10">
    <property type="match status" value="1"/>
</dbReference>
<dbReference type="SFLD" id="SFLDS00003">
    <property type="entry name" value="Haloacid_Dehalogenase"/>
    <property type="match status" value="1"/>
</dbReference>
<dbReference type="InterPro" id="IPR006379">
    <property type="entry name" value="HAD-SF_hydro_IIB"/>
</dbReference>
<dbReference type="PANTHER" id="PTHR10000">
    <property type="entry name" value="PHOSPHOSERINE PHOSPHATASE"/>
    <property type="match status" value="1"/>
</dbReference>
<keyword evidence="1" id="KW-0378">Hydrolase</keyword>
<dbReference type="OrthoDB" id="9790031at2"/>
<dbReference type="CDD" id="cd07516">
    <property type="entry name" value="HAD_Pase"/>
    <property type="match status" value="1"/>
</dbReference>
<dbReference type="EMBL" id="CP023434">
    <property type="protein sequence ID" value="AXY25405.1"/>
    <property type="molecule type" value="Genomic_DNA"/>
</dbReference>
<accession>A0A347WJZ8</accession>
<dbReference type="InterPro" id="IPR036412">
    <property type="entry name" value="HAD-like_sf"/>
</dbReference>
<dbReference type="NCBIfam" id="TIGR01484">
    <property type="entry name" value="HAD-SF-IIB"/>
    <property type="match status" value="1"/>
</dbReference>
<dbReference type="InterPro" id="IPR023214">
    <property type="entry name" value="HAD_sf"/>
</dbReference>